<evidence type="ECO:0000256" key="1">
    <source>
        <dbReference type="SAM" id="MobiDB-lite"/>
    </source>
</evidence>
<dbReference type="Pfam" id="PF14939">
    <property type="entry name" value="DCAF15_WD40"/>
    <property type="match status" value="1"/>
</dbReference>
<evidence type="ECO:0000313" key="3">
    <source>
        <dbReference type="EMBL" id="KAH3853973.1"/>
    </source>
</evidence>
<feature type="domain" description="DDB1- and CUL4-associated factor 15 WD40 repeat-containing" evidence="2">
    <location>
        <begin position="35"/>
        <end position="235"/>
    </location>
</feature>
<dbReference type="PANTHER" id="PTHR28541">
    <property type="entry name" value="DDB1- AND CUL4-ASSOCIATED FACTOR 15"/>
    <property type="match status" value="1"/>
</dbReference>
<gene>
    <name evidence="3" type="ORF">DPMN_096511</name>
</gene>
<protein>
    <recommendedName>
        <fullName evidence="2">DDB1- and CUL4-associated factor 15 WD40 repeat-containing domain-containing protein</fullName>
    </recommendedName>
</protein>
<accession>A0A9D4L8V4</accession>
<dbReference type="AlphaFoldDB" id="A0A9D4L8V4"/>
<dbReference type="CDD" id="cd20913">
    <property type="entry name" value="DCAF15-CTD"/>
    <property type="match status" value="1"/>
</dbReference>
<keyword evidence="4" id="KW-1185">Reference proteome</keyword>
<comment type="caution">
    <text evidence="3">The sequence shown here is derived from an EMBL/GenBank/DDBJ whole genome shotgun (WGS) entry which is preliminary data.</text>
</comment>
<dbReference type="GO" id="GO:0080008">
    <property type="term" value="C:Cul4-RING E3 ubiquitin ligase complex"/>
    <property type="evidence" value="ECO:0007669"/>
    <property type="project" value="TreeGrafter"/>
</dbReference>
<dbReference type="InterPro" id="IPR047319">
    <property type="entry name" value="DCAF15_C"/>
</dbReference>
<name>A0A9D4L8V4_DREPO</name>
<evidence type="ECO:0000313" key="4">
    <source>
        <dbReference type="Proteomes" id="UP000828390"/>
    </source>
</evidence>
<dbReference type="OrthoDB" id="6354267at2759"/>
<dbReference type="PANTHER" id="PTHR28541:SF1">
    <property type="entry name" value="DDB1- AND CUL4-ASSOCIATED FACTOR 15"/>
    <property type="match status" value="1"/>
</dbReference>
<reference evidence="3" key="2">
    <citation type="submission" date="2020-11" db="EMBL/GenBank/DDBJ databases">
        <authorList>
            <person name="McCartney M.A."/>
            <person name="Auch B."/>
            <person name="Kono T."/>
            <person name="Mallez S."/>
            <person name="Becker A."/>
            <person name="Gohl D.M."/>
            <person name="Silverstein K.A.T."/>
            <person name="Koren S."/>
            <person name="Bechman K.B."/>
            <person name="Herman A."/>
            <person name="Abrahante J.E."/>
            <person name="Garbe J."/>
        </authorList>
    </citation>
    <scope>NUCLEOTIDE SEQUENCE</scope>
    <source>
        <strain evidence="3">Duluth1</strain>
        <tissue evidence="3">Whole animal</tissue>
    </source>
</reference>
<proteinExistence type="predicted"/>
<dbReference type="InterPro" id="IPR038914">
    <property type="entry name" value="DCAF15"/>
</dbReference>
<feature type="region of interest" description="Disordered" evidence="1">
    <location>
        <begin position="372"/>
        <end position="392"/>
    </location>
</feature>
<reference evidence="3" key="1">
    <citation type="journal article" date="2019" name="bioRxiv">
        <title>The Genome of the Zebra Mussel, Dreissena polymorpha: A Resource for Invasive Species Research.</title>
        <authorList>
            <person name="McCartney M.A."/>
            <person name="Auch B."/>
            <person name="Kono T."/>
            <person name="Mallez S."/>
            <person name="Zhang Y."/>
            <person name="Obille A."/>
            <person name="Becker A."/>
            <person name="Abrahante J.E."/>
            <person name="Garbe J."/>
            <person name="Badalamenti J.P."/>
            <person name="Herman A."/>
            <person name="Mangelson H."/>
            <person name="Liachko I."/>
            <person name="Sullivan S."/>
            <person name="Sone E.D."/>
            <person name="Koren S."/>
            <person name="Silverstein K.A.T."/>
            <person name="Beckman K.B."/>
            <person name="Gohl D.M."/>
        </authorList>
    </citation>
    <scope>NUCLEOTIDE SEQUENCE</scope>
    <source>
        <strain evidence="3">Duluth1</strain>
        <tissue evidence="3">Whole animal</tissue>
    </source>
</reference>
<dbReference type="GO" id="GO:0016567">
    <property type="term" value="P:protein ubiquitination"/>
    <property type="evidence" value="ECO:0007669"/>
    <property type="project" value="InterPro"/>
</dbReference>
<dbReference type="Proteomes" id="UP000828390">
    <property type="component" value="Unassembled WGS sequence"/>
</dbReference>
<dbReference type="EMBL" id="JAIWYP010000003">
    <property type="protein sequence ID" value="KAH3853973.1"/>
    <property type="molecule type" value="Genomic_DNA"/>
</dbReference>
<feature type="compositionally biased region" description="Polar residues" evidence="1">
    <location>
        <begin position="374"/>
        <end position="392"/>
    </location>
</feature>
<organism evidence="3 4">
    <name type="scientific">Dreissena polymorpha</name>
    <name type="common">Zebra mussel</name>
    <name type="synonym">Mytilus polymorpha</name>
    <dbReference type="NCBI Taxonomy" id="45954"/>
    <lineage>
        <taxon>Eukaryota</taxon>
        <taxon>Metazoa</taxon>
        <taxon>Spiralia</taxon>
        <taxon>Lophotrochozoa</taxon>
        <taxon>Mollusca</taxon>
        <taxon>Bivalvia</taxon>
        <taxon>Autobranchia</taxon>
        <taxon>Heteroconchia</taxon>
        <taxon>Euheterodonta</taxon>
        <taxon>Imparidentia</taxon>
        <taxon>Neoheterodontei</taxon>
        <taxon>Myida</taxon>
        <taxon>Dreissenoidea</taxon>
        <taxon>Dreissenidae</taxon>
        <taxon>Dreissena</taxon>
    </lineage>
</organism>
<feature type="region of interest" description="Disordered" evidence="1">
    <location>
        <begin position="323"/>
        <end position="357"/>
    </location>
</feature>
<dbReference type="InterPro" id="IPR032734">
    <property type="entry name" value="DCAF15_WD40"/>
</dbReference>
<sequence length="761" mass="86226">MSYENKSDERDPSLLTKLYNREIHGSDRIHRKARPQRLFKKIPKRLCYRLSALIPQSVLETEGYVFLGFTKCGQFVVSYTCHMDAEEQSGLPCYMFKLQWWWFVPSRPLVKVSEVQLFGEVEILQDLYIMFCEWPEDRTQVVVFGHSLPRGEQESCQCYLTVTAIPSLAPCKQCRDLQTSPDDKTLCLKHSFCLHTKYELTPPFPIFFPRVQLKCDGQVIINTGDSVVALHIDLDGMEHKPEGASVLKVKELLVSDKSKEMVCTSPEPNREFVWNTGTSNSLPLSVDCPQLSTESLPSVSTSSYKTEQVDNLDLTLCADHESQKENTSFNNQDFKLERIKSPPKSPKSSLSQNQRSPVMVPEKWFDSINLPHCHSTSNPPVSIQSPSSRKARSISTASAEIHTRDLYNFDSDDSEDNSYSFMCPSVPKVTLKAKSPSGSDVVSHPHNLVISPSVHLQRQLAFSVNKASPLLNNSQALNCPTSAESPKLTFEHIQSTRGIFGLGRSFFSPSNSENSFGGTSSSAESVIVQVNDARTVTHSWRKFSYHGDAAVDSTLVIEDDFDLTYRSVLPAEVRGTKNRQLSLSLDPANDGHKEQICVKQLTFDIEHYMEEAIRSAAPWADRYIAFTNYDLQILDVYPDRNEVLAKVFALISAREDGKKRKFYKRSKSPEKLYQTSFTFELNIQSGVYETLVIEDLSLMDDKDLRSKDWKPGFRENALLRRQVFIPQSLKRSVHVLSNEAVFKGKSLQMILFPEHFTALVL</sequence>
<evidence type="ECO:0000259" key="2">
    <source>
        <dbReference type="Pfam" id="PF14939"/>
    </source>
</evidence>
<dbReference type="CDD" id="cd20917">
    <property type="entry name" value="DCAF15-NTD"/>
    <property type="match status" value="1"/>
</dbReference>